<dbReference type="Proteomes" id="UP000058599">
    <property type="component" value="Chromosome"/>
</dbReference>
<dbReference type="InterPro" id="IPR012910">
    <property type="entry name" value="Plug_dom"/>
</dbReference>
<proteinExistence type="inferred from homology"/>
<reference evidence="16 17" key="1">
    <citation type="journal article" date="2016" name="BMC Genomics">
        <title>Genomic analysis of the nitrate-respiring Sphingopyxis granuli (formerly Sphingomonas macrogoltabida) strain TFA.</title>
        <authorList>
            <person name="Garcia-Romero I."/>
            <person name="Perez-Pulido A.J."/>
            <person name="Gonzalez-Flores Y.E."/>
            <person name="Reyes-Ramirez F."/>
            <person name="Santero E."/>
            <person name="Floriano B."/>
        </authorList>
    </citation>
    <scope>NUCLEOTIDE SEQUENCE [LARGE SCALE GENOMIC DNA]</scope>
    <source>
        <strain evidence="16 17">TFA</strain>
    </source>
</reference>
<comment type="subcellular location">
    <subcellularLocation>
        <location evidence="1 11">Cell outer membrane</location>
        <topology evidence="1 11">Multi-pass membrane protein</topology>
    </subcellularLocation>
</comment>
<dbReference type="InterPro" id="IPR000531">
    <property type="entry name" value="Beta-barrel_TonB"/>
</dbReference>
<keyword evidence="5 11" id="KW-0812">Transmembrane</keyword>
<accession>A0AA86GNN2</accession>
<evidence type="ECO:0000256" key="11">
    <source>
        <dbReference type="PROSITE-ProRule" id="PRU01360"/>
    </source>
</evidence>
<keyword evidence="9 11" id="KW-0472">Membrane</keyword>
<keyword evidence="8 12" id="KW-0798">TonB box</keyword>
<dbReference type="Gene3D" id="2.40.170.20">
    <property type="entry name" value="TonB-dependent receptor, beta-barrel domain"/>
    <property type="match status" value="1"/>
</dbReference>
<keyword evidence="13" id="KW-0732">Signal</keyword>
<keyword evidence="17" id="KW-1185">Reference proteome</keyword>
<evidence type="ECO:0000313" key="17">
    <source>
        <dbReference type="Proteomes" id="UP000058599"/>
    </source>
</evidence>
<evidence type="ECO:0000256" key="1">
    <source>
        <dbReference type="ARBA" id="ARBA00004571"/>
    </source>
</evidence>
<dbReference type="GO" id="GO:0006826">
    <property type="term" value="P:iron ion transport"/>
    <property type="evidence" value="ECO:0007669"/>
    <property type="project" value="UniProtKB-KW"/>
</dbReference>
<evidence type="ECO:0000313" key="16">
    <source>
        <dbReference type="EMBL" id="AMG75361.1"/>
    </source>
</evidence>
<keyword evidence="7" id="KW-0406">Ion transport</keyword>
<evidence type="ECO:0000256" key="7">
    <source>
        <dbReference type="ARBA" id="ARBA00023065"/>
    </source>
</evidence>
<dbReference type="PANTHER" id="PTHR32552">
    <property type="entry name" value="FERRICHROME IRON RECEPTOR-RELATED"/>
    <property type="match status" value="1"/>
</dbReference>
<keyword evidence="10 11" id="KW-0998">Cell outer membrane</keyword>
<organism evidence="16 17">
    <name type="scientific">Sphingopyxis granuli</name>
    <dbReference type="NCBI Taxonomy" id="267128"/>
    <lineage>
        <taxon>Bacteria</taxon>
        <taxon>Pseudomonadati</taxon>
        <taxon>Pseudomonadota</taxon>
        <taxon>Alphaproteobacteria</taxon>
        <taxon>Sphingomonadales</taxon>
        <taxon>Sphingomonadaceae</taxon>
        <taxon>Sphingopyxis</taxon>
    </lineage>
</organism>
<feature type="signal peptide" evidence="13">
    <location>
        <begin position="1"/>
        <end position="24"/>
    </location>
</feature>
<evidence type="ECO:0000256" key="5">
    <source>
        <dbReference type="ARBA" id="ARBA00022692"/>
    </source>
</evidence>
<comment type="similarity">
    <text evidence="11 12">Belongs to the TonB-dependent receptor family.</text>
</comment>
<name>A0AA86GNN2_9SPHN</name>
<feature type="domain" description="TonB-dependent receptor-like beta-barrel" evidence="14">
    <location>
        <begin position="281"/>
        <end position="787"/>
    </location>
</feature>
<evidence type="ECO:0000256" key="10">
    <source>
        <dbReference type="ARBA" id="ARBA00023237"/>
    </source>
</evidence>
<evidence type="ECO:0000256" key="6">
    <source>
        <dbReference type="ARBA" id="ARBA00023004"/>
    </source>
</evidence>
<evidence type="ECO:0000256" key="4">
    <source>
        <dbReference type="ARBA" id="ARBA00022496"/>
    </source>
</evidence>
<dbReference type="GO" id="GO:0009279">
    <property type="term" value="C:cell outer membrane"/>
    <property type="evidence" value="ECO:0007669"/>
    <property type="project" value="UniProtKB-SubCell"/>
</dbReference>
<evidence type="ECO:0000256" key="3">
    <source>
        <dbReference type="ARBA" id="ARBA00022452"/>
    </source>
</evidence>
<dbReference type="AlphaFoldDB" id="A0AA86GNN2"/>
<keyword evidence="16" id="KW-0675">Receptor</keyword>
<keyword evidence="6" id="KW-0408">Iron</keyword>
<dbReference type="Pfam" id="PF00593">
    <property type="entry name" value="TonB_dep_Rec_b-barrel"/>
    <property type="match status" value="1"/>
</dbReference>
<gene>
    <name evidence="16" type="ORF">SGRAN_3014</name>
</gene>
<keyword evidence="2 11" id="KW-0813">Transport</keyword>
<evidence type="ECO:0000256" key="12">
    <source>
        <dbReference type="RuleBase" id="RU003357"/>
    </source>
</evidence>
<dbReference type="SUPFAM" id="SSF56935">
    <property type="entry name" value="Porins"/>
    <property type="match status" value="1"/>
</dbReference>
<evidence type="ECO:0000256" key="8">
    <source>
        <dbReference type="ARBA" id="ARBA00023077"/>
    </source>
</evidence>
<evidence type="ECO:0000259" key="15">
    <source>
        <dbReference type="Pfam" id="PF07715"/>
    </source>
</evidence>
<dbReference type="PROSITE" id="PS52016">
    <property type="entry name" value="TONB_DEPENDENT_REC_3"/>
    <property type="match status" value="1"/>
</dbReference>
<keyword evidence="4" id="KW-0410">Iron transport</keyword>
<evidence type="ECO:0000256" key="9">
    <source>
        <dbReference type="ARBA" id="ARBA00023136"/>
    </source>
</evidence>
<evidence type="ECO:0000256" key="2">
    <source>
        <dbReference type="ARBA" id="ARBA00022448"/>
    </source>
</evidence>
<dbReference type="PANTHER" id="PTHR32552:SF81">
    <property type="entry name" value="TONB-DEPENDENT OUTER MEMBRANE RECEPTOR"/>
    <property type="match status" value="1"/>
</dbReference>
<feature type="chain" id="PRO_5041695769" evidence="13">
    <location>
        <begin position="25"/>
        <end position="821"/>
    </location>
</feature>
<keyword evidence="3 11" id="KW-1134">Transmembrane beta strand</keyword>
<feature type="domain" description="TonB-dependent receptor plug" evidence="15">
    <location>
        <begin position="48"/>
        <end position="154"/>
    </location>
</feature>
<evidence type="ECO:0000256" key="13">
    <source>
        <dbReference type="SAM" id="SignalP"/>
    </source>
</evidence>
<protein>
    <submittedName>
        <fullName evidence="16">TonB-dependent receptor</fullName>
    </submittedName>
</protein>
<dbReference type="KEGG" id="sgi:SGRAN_3014"/>
<dbReference type="EMBL" id="CP012199">
    <property type="protein sequence ID" value="AMG75361.1"/>
    <property type="molecule type" value="Genomic_DNA"/>
</dbReference>
<dbReference type="RefSeq" id="WP_067185022.1">
    <property type="nucleotide sequence ID" value="NZ_CP012199.1"/>
</dbReference>
<dbReference type="InterPro" id="IPR036942">
    <property type="entry name" value="Beta-barrel_TonB_sf"/>
</dbReference>
<dbReference type="Pfam" id="PF07715">
    <property type="entry name" value="Plug"/>
    <property type="match status" value="1"/>
</dbReference>
<evidence type="ECO:0000259" key="14">
    <source>
        <dbReference type="Pfam" id="PF00593"/>
    </source>
</evidence>
<dbReference type="InterPro" id="IPR039426">
    <property type="entry name" value="TonB-dep_rcpt-like"/>
</dbReference>
<sequence length="821" mass="88609">MKAYRLFLLAGTAAGLSVAPSALADEAETTARADGEIIVTAQRRAESLNDIGMAVQAVDAATLESLRVTDVRDLTAVAPSFTVSQSYQGVPTYTLRGIGFNTINLSATSTVGTYVDEVAYAYPIMNTGPIMDLERVEVLKGPQGTLYGRNTTAGLINFITAKPTDHFDAGVTAELGNYRTYNFAGHVSGPLGEGIAARIAVRSENSDKGWQISNSRPGERLGKVDKLGIRGSLAIDPGPGTSIDLSVTWWQNKSDTVAGQGIGFTPATDPVTGTSASHLFNAPGLADYIAGNFPTRASQADWAPEAGRSADVGRGAGLPGDLAEDNRFWGLKLRVDQDVADAVKFVSLTSYNDFQRKALSDWSGAPYEILLQKADGRIKSFAQEVHFEGEAGTLNWLVGAYYGHDKIVDSNRTMLGDNANSRFIRAVPYILVPGVNLLDTPFNSGGYTAADMAAAFRTYEDIGTMNTRTWSVFGNADAELTDQLKLTVGLRYTEDKQDYVGCSRDYKGSMLPNVNIVNRFLFSAGGTLPIPAPIVEGQCNTFDDATNSFGPVVSTLDENNLAWRVVLDWSPNDDTLVYASVSRGYKSGTSPVNAASKARQNAPVTQEKLTAYELGLKATLADRLLQANFAAFYYDYKDKQISTYFADPIYTALSRLDNVPKSKAYGFEGELTLRPAQGVTIAANGLWLKTRVIDYVGTNAAGQPENFDGAEFIYSPRFQGSIVAAYDTPVTDTLSANGAVSLRYQGKANTIFEDDPLYKVDSYAVVNASLGLKSQAGWSLSLWSKNLFNKYYWSAVASNANVVVRFANQPRTFGLTLGYDF</sequence>